<proteinExistence type="predicted"/>
<dbReference type="AlphaFoldDB" id="A0A402CWL7"/>
<dbReference type="Proteomes" id="UP000287394">
    <property type="component" value="Chromosome"/>
</dbReference>
<protein>
    <submittedName>
        <fullName evidence="1">Uncharacterized protein</fullName>
    </submittedName>
</protein>
<accession>A0A402CWL7</accession>
<evidence type="ECO:0000313" key="1">
    <source>
        <dbReference type="EMBL" id="BDI34186.1"/>
    </source>
</evidence>
<dbReference type="EMBL" id="AP025739">
    <property type="protein sequence ID" value="BDI34186.1"/>
    <property type="molecule type" value="Genomic_DNA"/>
</dbReference>
<keyword evidence="2" id="KW-1185">Reference proteome</keyword>
<reference evidence="1 2" key="1">
    <citation type="journal article" date="2019" name="Int. J. Syst. Evol. Microbiol.">
        <title>Capsulimonas corticalis gen. nov., sp. nov., an aerobic capsulated bacterium, of a novel bacterial order, Capsulimonadales ord. nov., of the class Armatimonadia of the phylum Armatimonadetes.</title>
        <authorList>
            <person name="Li J."/>
            <person name="Kudo C."/>
            <person name="Tonouchi A."/>
        </authorList>
    </citation>
    <scope>NUCLEOTIDE SEQUENCE [LARGE SCALE GENOMIC DNA]</scope>
    <source>
        <strain evidence="1 2">AX-7</strain>
    </source>
</reference>
<evidence type="ECO:0000313" key="2">
    <source>
        <dbReference type="Proteomes" id="UP000287394"/>
    </source>
</evidence>
<sequence length="125" mass="12969">MADSQGVAITISFPTTHGSGGRADQWTIFGQPFSVAACNDCVPDFGTNGWNVTNQSPVDPVGPNYGPGTARVWVPCDAIPGVYSVVCMFPVNSMDGTTASKSADFTVIANPDPTKTTIDGIDPCP</sequence>
<organism evidence="1 2">
    <name type="scientific">Capsulimonas corticalis</name>
    <dbReference type="NCBI Taxonomy" id="2219043"/>
    <lineage>
        <taxon>Bacteria</taxon>
        <taxon>Bacillati</taxon>
        <taxon>Armatimonadota</taxon>
        <taxon>Armatimonadia</taxon>
        <taxon>Capsulimonadales</taxon>
        <taxon>Capsulimonadaceae</taxon>
        <taxon>Capsulimonas</taxon>
    </lineage>
</organism>
<gene>
    <name evidence="1" type="ORF">CCAX7_62370</name>
</gene>
<dbReference type="KEGG" id="ccot:CCAX7_62370"/>
<name>A0A402CWL7_9BACT</name>